<dbReference type="RefSeq" id="XP_032804085.1">
    <property type="nucleotide sequence ID" value="XM_032948194.1"/>
</dbReference>
<keyword evidence="2" id="KW-0808">Transferase</keyword>
<evidence type="ECO:0000256" key="2">
    <source>
        <dbReference type="RuleBase" id="RU361242"/>
    </source>
</evidence>
<dbReference type="Proteomes" id="UP001318040">
    <property type="component" value="Chromosome 6"/>
</dbReference>
<evidence type="ECO:0000313" key="4">
    <source>
        <dbReference type="Proteomes" id="UP001318040"/>
    </source>
</evidence>
<evidence type="ECO:0000256" key="1">
    <source>
        <dbReference type="ARBA" id="ARBA00023157"/>
    </source>
</evidence>
<keyword evidence="4" id="KW-1185">Reference proteome</keyword>
<dbReference type="GO" id="GO:0000139">
    <property type="term" value="C:Golgi membrane"/>
    <property type="evidence" value="ECO:0007669"/>
    <property type="project" value="UniProtKB-SubCell"/>
</dbReference>
<sequence>MKSPVKLRVLWLALFIFGIYNFHWIFSGNTCNNASSTRADHATSTKQRMHEPLAEQLDEIESMLGKLIEDKKEPICSGNPWVSRPDTVIFSEWGKELTLREKRKVCAGFLDYGYNIYLSDHLPLDRDIPDYRPQGCSTKQYPSDLPDLSLVLIFYNEGLSILLRALHSAVRNTPAHLLKEVIFVDDKSDLPELQETMTNKVQEFARERTNVTIRIIRHKEQLGLSASRVSGIRAASGSVVAVMDGHVEFPVGWAEPILARIKENRRVIVSTIFDQIRYDSFLVNRFESQAQAYDVQLWAVYNSPPLDWIANNDPTAPIRSPAVMGCMAASKSYLEEIGFLDEGMLVYGGENVELGIRTWQCGGRVEILPCSRVAHIARYYKPYAPDLSIHMRRNALRVAEIWMDEYKWMVYMAWGVPIQGSGIDIGDISKRVALRTLLKCKSFKWYLENVFPSFDLRHKIVRYGVLTNSKRTDVCLDRGNPEKNKPIVYPCFGYQPQLVVQTPSNFIMVGFKLTNSEQGRTTVGISENGEDLSLLDIDVSADQGRFLLFEDGQMKSQDNTKCMEIVDNIASEYGVDLVLQPCSGQKWTLAYYQKS</sequence>
<feature type="domain" description="Glycosyltransferase 2-like" evidence="3">
    <location>
        <begin position="149"/>
        <end position="287"/>
    </location>
</feature>
<dbReference type="PANTHER" id="PTHR11675:SF43">
    <property type="entry name" value="POLYPEPTIDE N-ACETYLGALACTOSAMINYLTRANSFERASE 1"/>
    <property type="match status" value="1"/>
</dbReference>
<dbReference type="InterPro" id="IPR029044">
    <property type="entry name" value="Nucleotide-diphossugar_trans"/>
</dbReference>
<evidence type="ECO:0000259" key="3">
    <source>
        <dbReference type="Pfam" id="PF00535"/>
    </source>
</evidence>
<dbReference type="GO" id="GO:0006493">
    <property type="term" value="P:protein O-linked glycosylation"/>
    <property type="evidence" value="ECO:0007669"/>
    <property type="project" value="TreeGrafter"/>
</dbReference>
<feature type="transmembrane region" description="Helical" evidence="2">
    <location>
        <begin position="7"/>
        <end position="26"/>
    </location>
</feature>
<accession>A0AAJ7SR97</accession>
<comment type="similarity">
    <text evidence="2">Belongs to the glycosyltransferase 2 family. GalNAc-T subfamily.</text>
</comment>
<dbReference type="GO" id="GO:0030246">
    <property type="term" value="F:carbohydrate binding"/>
    <property type="evidence" value="ECO:0007669"/>
    <property type="project" value="UniProtKB-KW"/>
</dbReference>
<proteinExistence type="inferred from homology"/>
<dbReference type="PANTHER" id="PTHR11675">
    <property type="entry name" value="N-ACETYLGALACTOSAMINYLTRANSFERASE"/>
    <property type="match status" value="1"/>
</dbReference>
<keyword evidence="2" id="KW-0812">Transmembrane</keyword>
<comment type="subcellular location">
    <subcellularLocation>
        <location evidence="2">Golgi apparatus membrane</location>
        <topology evidence="2">Single-pass type II membrane protein</topology>
    </subcellularLocation>
</comment>
<dbReference type="Gene3D" id="3.90.550.10">
    <property type="entry name" value="Spore Coat Polysaccharide Biosynthesis Protein SpsA, Chain A"/>
    <property type="match status" value="1"/>
</dbReference>
<dbReference type="InterPro" id="IPR001173">
    <property type="entry name" value="Glyco_trans_2-like"/>
</dbReference>
<reference evidence="5" key="1">
    <citation type="submission" date="2025-08" db="UniProtKB">
        <authorList>
            <consortium name="RefSeq"/>
        </authorList>
    </citation>
    <scope>IDENTIFICATION</scope>
    <source>
        <tissue evidence="5">Sperm</tissue>
    </source>
</reference>
<keyword evidence="2" id="KW-0464">Manganese</keyword>
<dbReference type="EC" id="2.4.1.-" evidence="2"/>
<protein>
    <recommendedName>
        <fullName evidence="2">Polypeptide N-acetylgalactosaminyltransferase</fullName>
        <ecNumber evidence="2">2.4.1.-</ecNumber>
    </recommendedName>
    <alternativeName>
        <fullName evidence="2">Protein-UDP acetylgalactosaminyltransferase</fullName>
    </alternativeName>
</protein>
<dbReference type="KEGG" id="pmrn:116939598"/>
<organism evidence="4 5">
    <name type="scientific">Petromyzon marinus</name>
    <name type="common">Sea lamprey</name>
    <dbReference type="NCBI Taxonomy" id="7757"/>
    <lineage>
        <taxon>Eukaryota</taxon>
        <taxon>Metazoa</taxon>
        <taxon>Chordata</taxon>
        <taxon>Craniata</taxon>
        <taxon>Vertebrata</taxon>
        <taxon>Cyclostomata</taxon>
        <taxon>Hyperoartia</taxon>
        <taxon>Petromyzontiformes</taxon>
        <taxon>Petromyzontidae</taxon>
        <taxon>Petromyzon</taxon>
    </lineage>
</organism>
<evidence type="ECO:0000313" key="5">
    <source>
        <dbReference type="RefSeq" id="XP_032804085.1"/>
    </source>
</evidence>
<keyword evidence="2" id="KW-0472">Membrane</keyword>
<comment type="pathway">
    <text evidence="2">Protein modification; protein glycosylation.</text>
</comment>
<dbReference type="Pfam" id="PF00535">
    <property type="entry name" value="Glycos_transf_2"/>
    <property type="match status" value="1"/>
</dbReference>
<dbReference type="SUPFAM" id="SSF53448">
    <property type="entry name" value="Nucleotide-diphospho-sugar transferases"/>
    <property type="match status" value="1"/>
</dbReference>
<keyword evidence="2" id="KW-0328">Glycosyltransferase</keyword>
<keyword evidence="1 2" id="KW-1015">Disulfide bond</keyword>
<dbReference type="SUPFAM" id="SSF50370">
    <property type="entry name" value="Ricin B-like lectins"/>
    <property type="match status" value="1"/>
</dbReference>
<keyword evidence="2" id="KW-0430">Lectin</keyword>
<dbReference type="FunFam" id="3.90.550.10:FF:000192">
    <property type="entry name" value="Polypeptide N-acetylgalactosaminyltransferase 9"/>
    <property type="match status" value="1"/>
</dbReference>
<comment type="cofactor">
    <cofactor evidence="2">
        <name>Mn(2+)</name>
        <dbReference type="ChEBI" id="CHEBI:29035"/>
    </cofactor>
</comment>
<dbReference type="InterPro" id="IPR035992">
    <property type="entry name" value="Ricin_B-like_lectins"/>
</dbReference>
<dbReference type="AlphaFoldDB" id="A0AAJ7SR97"/>
<gene>
    <name evidence="5" type="primary">LOC116939598</name>
</gene>
<dbReference type="GO" id="GO:0004653">
    <property type="term" value="F:polypeptide N-acetylgalactosaminyltransferase activity"/>
    <property type="evidence" value="ECO:0007669"/>
    <property type="project" value="TreeGrafter"/>
</dbReference>
<name>A0AAJ7SR97_PETMA</name>
<keyword evidence="2" id="KW-0333">Golgi apparatus</keyword>
<keyword evidence="2" id="KW-1133">Transmembrane helix</keyword>